<proteinExistence type="predicted"/>
<name>A0A8S0WRQ8_9GAMM</name>
<dbReference type="PANTHER" id="PTHR35008">
    <property type="entry name" value="BLL4482 PROTEIN-RELATED"/>
    <property type="match status" value="1"/>
</dbReference>
<keyword evidence="3 9" id="KW-0349">Heme</keyword>
<evidence type="ECO:0000256" key="3">
    <source>
        <dbReference type="ARBA" id="ARBA00022617"/>
    </source>
</evidence>
<dbReference type="InterPro" id="IPR051459">
    <property type="entry name" value="Cytochrome_c-type_DH"/>
</dbReference>
<evidence type="ECO:0000256" key="1">
    <source>
        <dbReference type="ARBA" id="ARBA00004236"/>
    </source>
</evidence>
<dbReference type="EC" id="1.1.5.5" evidence="12"/>
<dbReference type="InterPro" id="IPR014353">
    <property type="entry name" value="Membr-bd_ADH_cyt_c"/>
</dbReference>
<reference evidence="12 13" key="1">
    <citation type="submission" date="2020-02" db="EMBL/GenBank/DDBJ databases">
        <authorList>
            <person name="Hogendoorn C."/>
        </authorList>
    </citation>
    <scope>NUCLEOTIDE SEQUENCE [LARGE SCALE GENOMIC DNA]</scope>
    <source>
        <strain evidence="12">METHB21</strain>
    </source>
</reference>
<dbReference type="SUPFAM" id="SSF46626">
    <property type="entry name" value="Cytochrome c"/>
    <property type="match status" value="3"/>
</dbReference>
<dbReference type="Gene3D" id="1.10.760.10">
    <property type="entry name" value="Cytochrome c-like domain"/>
    <property type="match status" value="3"/>
</dbReference>
<dbReference type="GO" id="GO:0005506">
    <property type="term" value="F:iron ion binding"/>
    <property type="evidence" value="ECO:0007669"/>
    <property type="project" value="InterPro"/>
</dbReference>
<keyword evidence="2" id="KW-1003">Cell membrane</keyword>
<evidence type="ECO:0000256" key="6">
    <source>
        <dbReference type="ARBA" id="ARBA00022737"/>
    </source>
</evidence>
<feature type="domain" description="Cytochrome c" evidence="11">
    <location>
        <begin position="197"/>
        <end position="310"/>
    </location>
</feature>
<evidence type="ECO:0000256" key="4">
    <source>
        <dbReference type="ARBA" id="ARBA00022723"/>
    </source>
</evidence>
<keyword evidence="6" id="KW-0677">Repeat</keyword>
<dbReference type="EMBL" id="CADCXN010000091">
    <property type="protein sequence ID" value="CAA9892201.1"/>
    <property type="molecule type" value="Genomic_DNA"/>
</dbReference>
<dbReference type="GO" id="GO:0020037">
    <property type="term" value="F:heme binding"/>
    <property type="evidence" value="ECO:0007669"/>
    <property type="project" value="InterPro"/>
</dbReference>
<evidence type="ECO:0000256" key="7">
    <source>
        <dbReference type="ARBA" id="ARBA00023004"/>
    </source>
</evidence>
<keyword evidence="12" id="KW-0560">Oxidoreductase</keyword>
<feature type="binding site" description="covalent" evidence="9">
    <location>
        <position position="215"/>
    </location>
    <ligand>
        <name>heme c</name>
        <dbReference type="ChEBI" id="CHEBI:61717"/>
        <label>2</label>
    </ligand>
</feature>
<keyword evidence="5" id="KW-0732">Signal</keyword>
<keyword evidence="7 10" id="KW-0408">Iron</keyword>
<keyword evidence="4 10" id="KW-0479">Metal-binding</keyword>
<comment type="cofactor">
    <cofactor evidence="9">
        <name>heme c</name>
        <dbReference type="ChEBI" id="CHEBI:61717"/>
    </cofactor>
    <text evidence="9">Binds 3 heme c groups covalently per subunit.</text>
</comment>
<feature type="binding site" description="covalent" evidence="9">
    <location>
        <position position="349"/>
    </location>
    <ligand>
        <name>heme c</name>
        <dbReference type="ChEBI" id="CHEBI:61717"/>
        <label>3</label>
    </ligand>
</feature>
<comment type="subcellular location">
    <subcellularLocation>
        <location evidence="1">Cell membrane</location>
    </subcellularLocation>
</comment>
<accession>A0A8S0WRQ8</accession>
<dbReference type="Pfam" id="PF00034">
    <property type="entry name" value="Cytochrom_C"/>
    <property type="match status" value="1"/>
</dbReference>
<sequence length="447" mass="48893">MVLACCVSIIRGRRWANWLRAATAICISLSWFSGGYGLSSAAAEPAPAPQQSRGAYLAKIGDCAACHTASGSDSAPYAGGLAINSPFGIIYSTNITPDPVAGIGRYSYDDFRLALREGIRKDGKRLYPAMPYASFTAITDDDLHALYDYFMHEVRPIAARPPVTALPFPVNQRWTLMFWDAAFVKHQRYEPHPNRDAQWNRGAYLVQSLGHCGACHTPRGLAYQEKGYDEQSPVFLKGNVIDNWFAANLRGNHASGLGRWSEADISGFLRTGHGAGSAVFGSMLEVIEKSTQYLYKEDLDAIAHYLKTLSPQPERSAYKPLASAAARSVETSLTHPREDPGAGIYESYCAKCHKKNGRGDPPKFPGLAGSPIVLSENASSLIRLALEGGRTAKTRYGVKPEKMPKFARRLTDGEIAEVLSFIRNSWGNAAAPVTARAVYLLRRDLQK</sequence>
<dbReference type="GO" id="GO:0005886">
    <property type="term" value="C:plasma membrane"/>
    <property type="evidence" value="ECO:0007669"/>
    <property type="project" value="UniProtKB-SubCell"/>
</dbReference>
<evidence type="ECO:0000259" key="11">
    <source>
        <dbReference type="PROSITE" id="PS51007"/>
    </source>
</evidence>
<gene>
    <name evidence="12" type="primary">adhB</name>
    <name evidence="12" type="ORF">METHB2_60093</name>
</gene>
<evidence type="ECO:0000313" key="13">
    <source>
        <dbReference type="Proteomes" id="UP000494216"/>
    </source>
</evidence>
<keyword evidence="8" id="KW-0472">Membrane</keyword>
<feature type="binding site" description="axial binding residue" evidence="10">
    <location>
        <position position="353"/>
    </location>
    <ligand>
        <name>heme c</name>
        <dbReference type="ChEBI" id="CHEBI:61717"/>
        <label>3</label>
    </ligand>
    <ligandPart>
        <name>Fe</name>
        <dbReference type="ChEBI" id="CHEBI:18248"/>
    </ligandPart>
</feature>
<dbReference type="PIRSF" id="PIRSF000018">
    <property type="entry name" value="Mb_ADH_cyt_c"/>
    <property type="match status" value="1"/>
</dbReference>
<comment type="caution">
    <text evidence="12">The sequence shown here is derived from an EMBL/GenBank/DDBJ whole genome shotgun (WGS) entry which is preliminary data.</text>
</comment>
<evidence type="ECO:0000256" key="9">
    <source>
        <dbReference type="PIRSR" id="PIRSR000018-50"/>
    </source>
</evidence>
<feature type="binding site" description="covalent" evidence="9">
    <location>
        <position position="212"/>
    </location>
    <ligand>
        <name>heme c</name>
        <dbReference type="ChEBI" id="CHEBI:61717"/>
        <label>2</label>
    </ligand>
</feature>
<dbReference type="PROSITE" id="PS51007">
    <property type="entry name" value="CYTC"/>
    <property type="match status" value="3"/>
</dbReference>
<evidence type="ECO:0000313" key="12">
    <source>
        <dbReference type="EMBL" id="CAA9892201.1"/>
    </source>
</evidence>
<feature type="domain" description="Cytochrome c" evidence="11">
    <location>
        <begin position="49"/>
        <end position="154"/>
    </location>
</feature>
<dbReference type="InterPro" id="IPR036909">
    <property type="entry name" value="Cyt_c-like_dom_sf"/>
</dbReference>
<dbReference type="Proteomes" id="UP000494216">
    <property type="component" value="Unassembled WGS sequence"/>
</dbReference>
<dbReference type="PANTHER" id="PTHR35008:SF8">
    <property type="entry name" value="ALCOHOL DEHYDROGENASE CYTOCHROME C SUBUNIT"/>
    <property type="match status" value="1"/>
</dbReference>
<evidence type="ECO:0000256" key="8">
    <source>
        <dbReference type="ARBA" id="ARBA00023136"/>
    </source>
</evidence>
<dbReference type="GO" id="GO:0009055">
    <property type="term" value="F:electron transfer activity"/>
    <property type="evidence" value="ECO:0007669"/>
    <property type="project" value="InterPro"/>
</dbReference>
<feature type="binding site" description="covalent" evidence="9">
    <location>
        <position position="352"/>
    </location>
    <ligand>
        <name>heme c</name>
        <dbReference type="ChEBI" id="CHEBI:61717"/>
        <label>3</label>
    </ligand>
</feature>
<feature type="domain" description="Cytochrome c" evidence="11">
    <location>
        <begin position="336"/>
        <end position="426"/>
    </location>
</feature>
<organism evidence="12 13">
    <name type="scientific">Candidatus Methylobacter favarea</name>
    <dbReference type="NCBI Taxonomy" id="2707345"/>
    <lineage>
        <taxon>Bacteria</taxon>
        <taxon>Pseudomonadati</taxon>
        <taxon>Pseudomonadota</taxon>
        <taxon>Gammaproteobacteria</taxon>
        <taxon>Methylococcales</taxon>
        <taxon>Methylococcaceae</taxon>
        <taxon>Methylobacter</taxon>
    </lineage>
</organism>
<dbReference type="GO" id="GO:0016614">
    <property type="term" value="F:oxidoreductase activity, acting on CH-OH group of donors"/>
    <property type="evidence" value="ECO:0007669"/>
    <property type="project" value="InterPro"/>
</dbReference>
<dbReference type="InterPro" id="IPR009056">
    <property type="entry name" value="Cyt_c-like_dom"/>
</dbReference>
<feature type="binding site" description="axial binding residue" evidence="10">
    <location>
        <position position="216"/>
    </location>
    <ligand>
        <name>heme c</name>
        <dbReference type="ChEBI" id="CHEBI:61717"/>
        <label>2</label>
    </ligand>
    <ligandPart>
        <name>Fe</name>
        <dbReference type="ChEBI" id="CHEBI:18248"/>
    </ligandPart>
</feature>
<evidence type="ECO:0000256" key="5">
    <source>
        <dbReference type="ARBA" id="ARBA00022729"/>
    </source>
</evidence>
<dbReference type="AlphaFoldDB" id="A0A8S0WRQ8"/>
<feature type="binding site" description="covalent" evidence="9">
    <location>
        <position position="66"/>
    </location>
    <ligand>
        <name>heme c</name>
        <dbReference type="ChEBI" id="CHEBI:61717"/>
        <label>1</label>
    </ligand>
</feature>
<evidence type="ECO:0000256" key="2">
    <source>
        <dbReference type="ARBA" id="ARBA00022475"/>
    </source>
</evidence>
<protein>
    <submittedName>
        <fullName evidence="12">Alcohol dehydrogenase (Quinone), cytochrome c subunit</fullName>
        <ecNumber evidence="12">1.1.5.5</ecNumber>
    </submittedName>
</protein>
<evidence type="ECO:0000256" key="10">
    <source>
        <dbReference type="PIRSR" id="PIRSR000018-51"/>
    </source>
</evidence>
<keyword evidence="13" id="KW-1185">Reference proteome</keyword>
<feature type="binding site" description="axial binding residue" evidence="10">
    <location>
        <position position="67"/>
    </location>
    <ligand>
        <name>heme c</name>
        <dbReference type="ChEBI" id="CHEBI:61717"/>
        <label>1</label>
    </ligand>
    <ligandPart>
        <name>Fe</name>
        <dbReference type="ChEBI" id="CHEBI:18248"/>
    </ligandPart>
</feature>
<feature type="binding site" description="covalent" evidence="9">
    <location>
        <position position="63"/>
    </location>
    <ligand>
        <name>heme c</name>
        <dbReference type="ChEBI" id="CHEBI:61717"/>
        <label>1</label>
    </ligand>
</feature>